<dbReference type="AlphaFoldDB" id="A0A9W5QW50"/>
<dbReference type="EMBL" id="AHEF01000044">
    <property type="protein sequence ID" value="EOP90168.1"/>
    <property type="molecule type" value="Genomic_DNA"/>
</dbReference>
<feature type="non-terminal residue" evidence="1">
    <location>
        <position position="215"/>
    </location>
</feature>
<evidence type="ECO:0000313" key="2">
    <source>
        <dbReference type="Proteomes" id="UP000014009"/>
    </source>
</evidence>
<protein>
    <recommendedName>
        <fullName evidence="3">Calcineurin-like phosphoesterase domain-containing protein</fullName>
    </recommendedName>
</protein>
<evidence type="ECO:0000313" key="1">
    <source>
        <dbReference type="EMBL" id="EOP90168.1"/>
    </source>
</evidence>
<dbReference type="Proteomes" id="UP000014009">
    <property type="component" value="Unassembled WGS sequence"/>
</dbReference>
<sequence length="215" mass="25279">WNKINSLVRILNRPYYYGLGNHDIENNFNDCANNGCFKNSLNYLQGHVRGHNNILSSQFDYKSESHWSGWGHGYNRHGSFAYVVNIGNICLMQLQHDPKMERKATATFTNTDQYHIYPNRNWLENQLRIARDSGKIIIVNVHYRPNIPPDYITLFQQYGVVVTFDGHEHKKLGKYDSGSRIPNFRSGSASQRTYLILEQYTDRLEIYTVRENNWR</sequence>
<dbReference type="InterPro" id="IPR029052">
    <property type="entry name" value="Metallo-depent_PP-like"/>
</dbReference>
<dbReference type="SUPFAM" id="SSF56300">
    <property type="entry name" value="Metallo-dependent phosphatases"/>
    <property type="match status" value="1"/>
</dbReference>
<proteinExistence type="predicted"/>
<evidence type="ECO:0008006" key="3">
    <source>
        <dbReference type="Google" id="ProtNLM"/>
    </source>
</evidence>
<feature type="non-terminal residue" evidence="1">
    <location>
        <position position="1"/>
    </location>
</feature>
<dbReference type="Gene3D" id="3.60.21.10">
    <property type="match status" value="1"/>
</dbReference>
<accession>A0A9W5QW50</accession>
<comment type="caution">
    <text evidence="1">The sequence shown here is derived from an EMBL/GenBank/DDBJ whole genome shotgun (WGS) entry which is preliminary data.</text>
</comment>
<organism evidence="1 2">
    <name type="scientific">Bacillus cereus HuB4-4</name>
    <dbReference type="NCBI Taxonomy" id="1053211"/>
    <lineage>
        <taxon>Bacteria</taxon>
        <taxon>Bacillati</taxon>
        <taxon>Bacillota</taxon>
        <taxon>Bacilli</taxon>
        <taxon>Bacillales</taxon>
        <taxon>Bacillaceae</taxon>
        <taxon>Bacillus</taxon>
        <taxon>Bacillus cereus group</taxon>
    </lineage>
</organism>
<name>A0A9W5QW50_BACCE</name>
<reference evidence="1 2" key="1">
    <citation type="submission" date="2012-12" db="EMBL/GenBank/DDBJ databases">
        <title>The Genome Sequence of Bacillus cereus HuB4-4.</title>
        <authorList>
            <consortium name="The Broad Institute Genome Sequencing Platform"/>
            <consortium name="The Broad Institute Genome Sequencing Center for Infectious Disease"/>
            <person name="Feldgarden M."/>
            <person name="Van der Auwera G.A."/>
            <person name="Mahillon J."/>
            <person name="Duprez V."/>
            <person name="Timmery S."/>
            <person name="Mattelet C."/>
            <person name="Dierick K."/>
            <person name="Sun M."/>
            <person name="Yu Z."/>
            <person name="Zhu L."/>
            <person name="Hu X."/>
            <person name="Shank E.B."/>
            <person name="Swiecicka I."/>
            <person name="Hansen B.M."/>
            <person name="Andrup L."/>
            <person name="Walker B."/>
            <person name="Young S.K."/>
            <person name="Zeng Q."/>
            <person name="Gargeya S."/>
            <person name="Fitzgerald M."/>
            <person name="Haas B."/>
            <person name="Abouelleil A."/>
            <person name="Alvarado L."/>
            <person name="Arachchi H.M."/>
            <person name="Berlin A.M."/>
            <person name="Chapman S.B."/>
            <person name="Dewar J."/>
            <person name="Goldberg J."/>
            <person name="Griggs A."/>
            <person name="Gujja S."/>
            <person name="Hansen M."/>
            <person name="Howarth C."/>
            <person name="Imamovic A."/>
            <person name="Larimer J."/>
            <person name="McCowan C."/>
            <person name="Murphy C."/>
            <person name="Neiman D."/>
            <person name="Pearson M."/>
            <person name="Priest M."/>
            <person name="Roberts A."/>
            <person name="Saif S."/>
            <person name="Shea T."/>
            <person name="Sisk P."/>
            <person name="Sykes S."/>
            <person name="Wortman J."/>
            <person name="Nusbaum C."/>
            <person name="Birren B."/>
        </authorList>
    </citation>
    <scope>NUCLEOTIDE SEQUENCE [LARGE SCALE GENOMIC DNA]</scope>
    <source>
        <strain evidence="1 2">HuB4-4</strain>
    </source>
</reference>
<gene>
    <name evidence="1" type="ORF">IGM_02219</name>
</gene>